<dbReference type="SUPFAM" id="SSF81901">
    <property type="entry name" value="HCP-like"/>
    <property type="match status" value="3"/>
</dbReference>
<gene>
    <name evidence="2" type="ORF">BG015_005626</name>
</gene>
<organism evidence="2 3">
    <name type="scientific">Linnemannia schmuckeri</name>
    <dbReference type="NCBI Taxonomy" id="64567"/>
    <lineage>
        <taxon>Eukaryota</taxon>
        <taxon>Fungi</taxon>
        <taxon>Fungi incertae sedis</taxon>
        <taxon>Mucoromycota</taxon>
        <taxon>Mortierellomycotina</taxon>
        <taxon>Mortierellomycetes</taxon>
        <taxon>Mortierellales</taxon>
        <taxon>Mortierellaceae</taxon>
        <taxon>Linnemannia</taxon>
    </lineage>
</organism>
<evidence type="ECO:0000256" key="1">
    <source>
        <dbReference type="ARBA" id="ARBA00038101"/>
    </source>
</evidence>
<reference evidence="2" key="1">
    <citation type="journal article" date="2020" name="Fungal Divers.">
        <title>Resolving the Mortierellaceae phylogeny through synthesis of multi-gene phylogenetics and phylogenomics.</title>
        <authorList>
            <person name="Vandepol N."/>
            <person name="Liber J."/>
            <person name="Desiro A."/>
            <person name="Na H."/>
            <person name="Kennedy M."/>
            <person name="Barry K."/>
            <person name="Grigoriev I.V."/>
            <person name="Miller A.N."/>
            <person name="O'Donnell K."/>
            <person name="Stajich J.E."/>
            <person name="Bonito G."/>
        </authorList>
    </citation>
    <scope>NUCLEOTIDE SEQUENCE</scope>
    <source>
        <strain evidence="2">NRRL 6426</strain>
    </source>
</reference>
<dbReference type="InterPro" id="IPR050767">
    <property type="entry name" value="Sel1_AlgK"/>
</dbReference>
<protein>
    <recommendedName>
        <fullName evidence="4">Sel1 repeat family protein</fullName>
    </recommendedName>
</protein>
<proteinExistence type="inferred from homology"/>
<dbReference type="OrthoDB" id="272077at2759"/>
<dbReference type="PANTHER" id="PTHR11102:SF160">
    <property type="entry name" value="ERAD-ASSOCIATED E3 UBIQUITIN-PROTEIN LIGASE COMPONENT HRD3"/>
    <property type="match status" value="1"/>
</dbReference>
<evidence type="ECO:0000313" key="2">
    <source>
        <dbReference type="EMBL" id="KAF9122185.1"/>
    </source>
</evidence>
<dbReference type="AlphaFoldDB" id="A0A9P5R5G6"/>
<sequence length="320" mass="36267">MYFHDQSVVQDYVKAMEWCTKTADQHYAELELHIGMTYLEGDGVLVENFVALERINRSVEHRDGSGWSDYAQGCLYFPGLGDVPQDSMMTYECLVKVAEQVHTAVQIEFGNMYHLGIGVPRTIPRLWCGFSNLRLKVDYSEAFKGISKAAQYECLPSMTDMGIMFCYGDYDQARVWFLKAARGGRMKARRELGFMYHEGLGGPIDYQSAFEWFLKAAERGQAHAQADNGKHGTHKSRIKAMEWLRKSAEQEYADAQFELGNVFMNHRGFAMDIDTAMDWFDCESFPHHSGISITLELLPKMTKIARIANDSPVSAAAPTT</sequence>
<keyword evidence="3" id="KW-1185">Reference proteome</keyword>
<evidence type="ECO:0000313" key="3">
    <source>
        <dbReference type="Proteomes" id="UP000748756"/>
    </source>
</evidence>
<dbReference type="PANTHER" id="PTHR11102">
    <property type="entry name" value="SEL-1-LIKE PROTEIN"/>
    <property type="match status" value="1"/>
</dbReference>
<dbReference type="Pfam" id="PF08238">
    <property type="entry name" value="Sel1"/>
    <property type="match status" value="6"/>
</dbReference>
<comment type="caution">
    <text evidence="2">The sequence shown here is derived from an EMBL/GenBank/DDBJ whole genome shotgun (WGS) entry which is preliminary data.</text>
</comment>
<dbReference type="SMART" id="SM00671">
    <property type="entry name" value="SEL1"/>
    <property type="match status" value="6"/>
</dbReference>
<dbReference type="Gene3D" id="1.25.40.10">
    <property type="entry name" value="Tetratricopeptide repeat domain"/>
    <property type="match status" value="3"/>
</dbReference>
<evidence type="ECO:0008006" key="4">
    <source>
        <dbReference type="Google" id="ProtNLM"/>
    </source>
</evidence>
<dbReference type="EMBL" id="JAAAUQ010002609">
    <property type="protein sequence ID" value="KAF9122185.1"/>
    <property type="molecule type" value="Genomic_DNA"/>
</dbReference>
<dbReference type="InterPro" id="IPR011990">
    <property type="entry name" value="TPR-like_helical_dom_sf"/>
</dbReference>
<dbReference type="Proteomes" id="UP000748756">
    <property type="component" value="Unassembled WGS sequence"/>
</dbReference>
<name>A0A9P5R5G6_9FUNG</name>
<dbReference type="InterPro" id="IPR006597">
    <property type="entry name" value="Sel1-like"/>
</dbReference>
<comment type="similarity">
    <text evidence="1">Belongs to the sel-1 family.</text>
</comment>
<accession>A0A9P5R5G6</accession>